<keyword evidence="1" id="KW-0143">Chaperone</keyword>
<dbReference type="PANTHER" id="PTHR12329:SF38">
    <property type="entry name" value="BAG FAMILY MOLECULAR CHAPERONE REGULATOR-LIKE PROTEIN"/>
    <property type="match status" value="1"/>
</dbReference>
<dbReference type="InterPro" id="IPR029071">
    <property type="entry name" value="Ubiquitin-like_domsf"/>
</dbReference>
<reference evidence="5" key="1">
    <citation type="submission" date="2023-02" db="EMBL/GenBank/DDBJ databases">
        <title>Genome of toxic invasive species Heracleum sosnowskyi carries increased number of genes despite the absence of recent whole-genome duplications.</title>
        <authorList>
            <person name="Schelkunov M."/>
            <person name="Shtratnikova V."/>
            <person name="Makarenko M."/>
            <person name="Klepikova A."/>
            <person name="Omelchenko D."/>
            <person name="Novikova G."/>
            <person name="Obukhova E."/>
            <person name="Bogdanov V."/>
            <person name="Penin A."/>
            <person name="Logacheva M."/>
        </authorList>
    </citation>
    <scope>NUCLEOTIDE SEQUENCE</scope>
    <source>
        <strain evidence="5">Hsosn_3</strain>
        <tissue evidence="5">Leaf</tissue>
    </source>
</reference>
<reference evidence="5" key="2">
    <citation type="submission" date="2023-05" db="EMBL/GenBank/DDBJ databases">
        <authorList>
            <person name="Schelkunov M.I."/>
        </authorList>
    </citation>
    <scope>NUCLEOTIDE SEQUENCE</scope>
    <source>
        <strain evidence="5">Hsosn_3</strain>
        <tissue evidence="5">Leaf</tissue>
    </source>
</reference>
<dbReference type="Proteomes" id="UP001237642">
    <property type="component" value="Unassembled WGS sequence"/>
</dbReference>
<comment type="caution">
    <text evidence="5">The sequence shown here is derived from an EMBL/GenBank/DDBJ whole genome shotgun (WGS) entry which is preliminary data.</text>
</comment>
<keyword evidence="6" id="KW-1185">Reference proteome</keyword>
<name>A0AAD8LXZ3_9APIA</name>
<sequence>MNMKSKPTGMFSPARGITAVGGSSPDGFASREMRPMGMLVQKRNSDADHSPVPVPVPTIRVKVKYGSSYLDFVISSQASFGDLKKLVAKPTGLHPEEQKLIFKDKERESRTFLDVAGVIDGSKLVLVEDTDARERRFLEARDNAQMQKALKDITEISLEVDKFAKQVINLETQVCGGKRVMEKSFLSLVEQLMTQLIKLDEIVGDGDVKLKRRLQVKRVQKYIETLDKLKTRNSMIGNIAPLQKQQQQQQQQQKITAAVEKMQINPVQKQQEQHRKHRLAVVKPVVATKNWETGVSAKTPYKNSGSAVNYGTNIASSRPKWEYFV</sequence>
<dbReference type="InterPro" id="IPR039773">
    <property type="entry name" value="BAG_chaperone_regulator"/>
</dbReference>
<dbReference type="AlphaFoldDB" id="A0AAD8LXZ3"/>
<dbReference type="SUPFAM" id="SSF54236">
    <property type="entry name" value="Ubiquitin-like"/>
    <property type="match status" value="1"/>
</dbReference>
<gene>
    <name evidence="5" type="ORF">POM88_052446</name>
</gene>
<dbReference type="InterPro" id="IPR003103">
    <property type="entry name" value="BAG_domain"/>
</dbReference>
<evidence type="ECO:0000313" key="6">
    <source>
        <dbReference type="Proteomes" id="UP001237642"/>
    </source>
</evidence>
<dbReference type="GO" id="GO:0050821">
    <property type="term" value="P:protein stabilization"/>
    <property type="evidence" value="ECO:0007669"/>
    <property type="project" value="TreeGrafter"/>
</dbReference>
<dbReference type="InterPro" id="IPR036533">
    <property type="entry name" value="BAG_dom_sf"/>
</dbReference>
<dbReference type="Pfam" id="PF00240">
    <property type="entry name" value="ubiquitin"/>
    <property type="match status" value="1"/>
</dbReference>
<dbReference type="Gene3D" id="3.10.20.90">
    <property type="entry name" value="Phosphatidylinositol 3-kinase Catalytic Subunit, Chain A, domain 1"/>
    <property type="match status" value="1"/>
</dbReference>
<dbReference type="SUPFAM" id="SSF63491">
    <property type="entry name" value="BAG domain"/>
    <property type="match status" value="1"/>
</dbReference>
<evidence type="ECO:0000256" key="1">
    <source>
        <dbReference type="ARBA" id="ARBA00023186"/>
    </source>
</evidence>
<dbReference type="PROSITE" id="PS51035">
    <property type="entry name" value="BAG"/>
    <property type="match status" value="1"/>
</dbReference>
<dbReference type="InterPro" id="IPR000626">
    <property type="entry name" value="Ubiquitin-like_dom"/>
</dbReference>
<organism evidence="5 6">
    <name type="scientific">Heracleum sosnowskyi</name>
    <dbReference type="NCBI Taxonomy" id="360622"/>
    <lineage>
        <taxon>Eukaryota</taxon>
        <taxon>Viridiplantae</taxon>
        <taxon>Streptophyta</taxon>
        <taxon>Embryophyta</taxon>
        <taxon>Tracheophyta</taxon>
        <taxon>Spermatophyta</taxon>
        <taxon>Magnoliopsida</taxon>
        <taxon>eudicotyledons</taxon>
        <taxon>Gunneridae</taxon>
        <taxon>Pentapetalae</taxon>
        <taxon>asterids</taxon>
        <taxon>campanulids</taxon>
        <taxon>Apiales</taxon>
        <taxon>Apiaceae</taxon>
        <taxon>Apioideae</taxon>
        <taxon>apioid superclade</taxon>
        <taxon>Tordylieae</taxon>
        <taxon>Tordyliinae</taxon>
        <taxon>Heracleum</taxon>
    </lineage>
</organism>
<dbReference type="GO" id="GO:0005737">
    <property type="term" value="C:cytoplasm"/>
    <property type="evidence" value="ECO:0007669"/>
    <property type="project" value="TreeGrafter"/>
</dbReference>
<feature type="domain" description="BAG" evidence="4">
    <location>
        <begin position="149"/>
        <end position="230"/>
    </location>
</feature>
<dbReference type="Gene3D" id="1.20.58.120">
    <property type="entry name" value="BAG domain"/>
    <property type="match status" value="1"/>
</dbReference>
<feature type="region of interest" description="Disordered" evidence="2">
    <location>
        <begin position="1"/>
        <end position="31"/>
    </location>
</feature>
<protein>
    <submittedName>
        <fullName evidence="5">BAG family molecular chaperone regulator 1</fullName>
    </submittedName>
</protein>
<accession>A0AAD8LXZ3</accession>
<dbReference type="EMBL" id="JAUIZM010000013">
    <property type="protein sequence ID" value="KAK1353311.1"/>
    <property type="molecule type" value="Genomic_DNA"/>
</dbReference>
<dbReference type="GO" id="GO:0051087">
    <property type="term" value="F:protein-folding chaperone binding"/>
    <property type="evidence" value="ECO:0007669"/>
    <property type="project" value="InterPro"/>
</dbReference>
<dbReference type="Pfam" id="PF02179">
    <property type="entry name" value="BAG"/>
    <property type="match status" value="1"/>
</dbReference>
<evidence type="ECO:0000259" key="3">
    <source>
        <dbReference type="PROSITE" id="PS50053"/>
    </source>
</evidence>
<dbReference type="PROSITE" id="PS50053">
    <property type="entry name" value="UBIQUITIN_2"/>
    <property type="match status" value="1"/>
</dbReference>
<dbReference type="PANTHER" id="PTHR12329">
    <property type="entry name" value="BCL2-ASSOCIATED ATHANOGENE"/>
    <property type="match status" value="1"/>
</dbReference>
<feature type="domain" description="Ubiquitin-like" evidence="3">
    <location>
        <begin position="57"/>
        <end position="127"/>
    </location>
</feature>
<dbReference type="SMART" id="SM00264">
    <property type="entry name" value="BAG"/>
    <property type="match status" value="1"/>
</dbReference>
<proteinExistence type="predicted"/>
<evidence type="ECO:0000259" key="4">
    <source>
        <dbReference type="PROSITE" id="PS51035"/>
    </source>
</evidence>
<evidence type="ECO:0000256" key="2">
    <source>
        <dbReference type="SAM" id="MobiDB-lite"/>
    </source>
</evidence>
<dbReference type="GO" id="GO:0000774">
    <property type="term" value="F:adenyl-nucleotide exchange factor activity"/>
    <property type="evidence" value="ECO:0007669"/>
    <property type="project" value="TreeGrafter"/>
</dbReference>
<evidence type="ECO:0000313" key="5">
    <source>
        <dbReference type="EMBL" id="KAK1353311.1"/>
    </source>
</evidence>